<evidence type="ECO:0000313" key="3">
    <source>
        <dbReference type="EMBL" id="RDV03789.1"/>
    </source>
</evidence>
<protein>
    <submittedName>
        <fullName evidence="3">RNA-binding S4 domain-containing protein</fullName>
    </submittedName>
</protein>
<dbReference type="Proteomes" id="UP000263993">
    <property type="component" value="Unassembled WGS sequence"/>
</dbReference>
<dbReference type="GO" id="GO:0003723">
    <property type="term" value="F:RNA binding"/>
    <property type="evidence" value="ECO:0007669"/>
    <property type="project" value="UniProtKB-KW"/>
</dbReference>
<organism evidence="3 4">
    <name type="scientific">Undibacter mobilis</name>
    <dbReference type="NCBI Taxonomy" id="2292256"/>
    <lineage>
        <taxon>Bacteria</taxon>
        <taxon>Pseudomonadati</taxon>
        <taxon>Pseudomonadota</taxon>
        <taxon>Alphaproteobacteria</taxon>
        <taxon>Hyphomicrobiales</taxon>
        <taxon>Nitrobacteraceae</taxon>
        <taxon>Undibacter</taxon>
    </lineage>
</organism>
<keyword evidence="4" id="KW-1185">Reference proteome</keyword>
<evidence type="ECO:0000313" key="4">
    <source>
        <dbReference type="Proteomes" id="UP000263993"/>
    </source>
</evidence>
<dbReference type="CDD" id="cd00165">
    <property type="entry name" value="S4"/>
    <property type="match status" value="1"/>
</dbReference>
<proteinExistence type="predicted"/>
<comment type="caution">
    <text evidence="3">The sequence shown here is derived from an EMBL/GenBank/DDBJ whole genome shotgun (WGS) entry which is preliminary data.</text>
</comment>
<dbReference type="AlphaFoldDB" id="A0A371B874"/>
<dbReference type="PROSITE" id="PS50889">
    <property type="entry name" value="S4"/>
    <property type="match status" value="1"/>
</dbReference>
<gene>
    <name evidence="3" type="ORF">DXH78_03825</name>
</gene>
<name>A0A371B874_9BRAD</name>
<evidence type="ECO:0000259" key="2">
    <source>
        <dbReference type="SMART" id="SM00363"/>
    </source>
</evidence>
<dbReference type="SMART" id="SM00363">
    <property type="entry name" value="S4"/>
    <property type="match status" value="1"/>
</dbReference>
<dbReference type="InterPro" id="IPR002942">
    <property type="entry name" value="S4_RNA-bd"/>
</dbReference>
<sequence length="110" mass="12040">MSDLRQTSQGPGGGAEKQRIDKWLWHARMVRTRSDAARLVDAGHARVNGQRVTAPAHLLRAGDVITLALDRSVRVVEVLRFSDRRGAARDAAATYRMLENSGGYRSQGAA</sequence>
<dbReference type="RefSeq" id="WP_115515814.1">
    <property type="nucleotide sequence ID" value="NZ_QRGO01000001.1"/>
</dbReference>
<reference evidence="4" key="1">
    <citation type="submission" date="2018-08" db="EMBL/GenBank/DDBJ databases">
        <authorList>
            <person name="Kim S.-J."/>
            <person name="Jung G.-Y."/>
        </authorList>
    </citation>
    <scope>NUCLEOTIDE SEQUENCE [LARGE SCALE GENOMIC DNA]</scope>
    <source>
        <strain evidence="4">GY_H</strain>
    </source>
</reference>
<keyword evidence="1" id="KW-0694">RNA-binding</keyword>
<dbReference type="Gene3D" id="3.10.290.10">
    <property type="entry name" value="RNA-binding S4 domain"/>
    <property type="match status" value="1"/>
</dbReference>
<evidence type="ECO:0000256" key="1">
    <source>
        <dbReference type="PROSITE-ProRule" id="PRU00182"/>
    </source>
</evidence>
<dbReference type="InterPro" id="IPR036986">
    <property type="entry name" value="S4_RNA-bd_sf"/>
</dbReference>
<dbReference type="EMBL" id="QRGO01000001">
    <property type="protein sequence ID" value="RDV03789.1"/>
    <property type="molecule type" value="Genomic_DNA"/>
</dbReference>
<dbReference type="OrthoDB" id="9797176at2"/>
<feature type="domain" description="RNA-binding S4" evidence="2">
    <location>
        <begin position="18"/>
        <end position="81"/>
    </location>
</feature>
<accession>A0A371B874</accession>
<dbReference type="Pfam" id="PF01479">
    <property type="entry name" value="S4"/>
    <property type="match status" value="1"/>
</dbReference>
<dbReference type="SUPFAM" id="SSF55174">
    <property type="entry name" value="Alpha-L RNA-binding motif"/>
    <property type="match status" value="1"/>
</dbReference>